<sequence>LSLISLDSFSQLSKQILDLSKSHFAHLPVVPPADVLATIPPGLPSFLGDSEASRQLRTAYIAHTVSNLITFRVFTPFLFSLGRRYDKADGLFTSMSSHLRGKSTRKEAVWRQNTLVAAFTSSGAKQRINSAAGSVVEEVVNAIKHFTAPVEEEQIRHAVRRIVKLAAETWRLARLEREMIVAKMPAVDDQSAEGSGGDIEGSWPAYTFDSATMPAIENSVISGFQESPKMLLRLFPVIQREAIHDSFRLTDQEKEDKGCIYSHGLALYDDAFPVVLREQEL</sequence>
<gene>
    <name evidence="1" type="ORF">BU16DRAFT_426584</name>
</gene>
<reference evidence="1" key="1">
    <citation type="journal article" date="2020" name="Stud. Mycol.">
        <title>101 Dothideomycetes genomes: a test case for predicting lifestyles and emergence of pathogens.</title>
        <authorList>
            <person name="Haridas S."/>
            <person name="Albert R."/>
            <person name="Binder M."/>
            <person name="Bloem J."/>
            <person name="Labutti K."/>
            <person name="Salamov A."/>
            <person name="Andreopoulos B."/>
            <person name="Baker S."/>
            <person name="Barry K."/>
            <person name="Bills G."/>
            <person name="Bluhm B."/>
            <person name="Cannon C."/>
            <person name="Castanera R."/>
            <person name="Culley D."/>
            <person name="Daum C."/>
            <person name="Ezra D."/>
            <person name="Gonzalez J."/>
            <person name="Henrissat B."/>
            <person name="Kuo A."/>
            <person name="Liang C."/>
            <person name="Lipzen A."/>
            <person name="Lutzoni F."/>
            <person name="Magnuson J."/>
            <person name="Mondo S."/>
            <person name="Nolan M."/>
            <person name="Ohm R."/>
            <person name="Pangilinan J."/>
            <person name="Park H.-J."/>
            <person name="Ramirez L."/>
            <person name="Alfaro M."/>
            <person name="Sun H."/>
            <person name="Tritt A."/>
            <person name="Yoshinaga Y."/>
            <person name="Zwiers L.-H."/>
            <person name="Turgeon B."/>
            <person name="Goodwin S."/>
            <person name="Spatafora J."/>
            <person name="Crous P."/>
            <person name="Grigoriev I."/>
        </authorList>
    </citation>
    <scope>NUCLEOTIDE SEQUENCE</scope>
    <source>
        <strain evidence="1">CBS 269.34</strain>
    </source>
</reference>
<dbReference type="OrthoDB" id="6365728at2759"/>
<feature type="non-terminal residue" evidence="1">
    <location>
        <position position="281"/>
    </location>
</feature>
<organism evidence="1 2">
    <name type="scientific">Lophium mytilinum</name>
    <dbReference type="NCBI Taxonomy" id="390894"/>
    <lineage>
        <taxon>Eukaryota</taxon>
        <taxon>Fungi</taxon>
        <taxon>Dikarya</taxon>
        <taxon>Ascomycota</taxon>
        <taxon>Pezizomycotina</taxon>
        <taxon>Dothideomycetes</taxon>
        <taxon>Pleosporomycetidae</taxon>
        <taxon>Mytilinidiales</taxon>
        <taxon>Mytilinidiaceae</taxon>
        <taxon>Lophium</taxon>
    </lineage>
</organism>
<dbReference type="AlphaFoldDB" id="A0A6A6R385"/>
<dbReference type="Proteomes" id="UP000799750">
    <property type="component" value="Unassembled WGS sequence"/>
</dbReference>
<accession>A0A6A6R385</accession>
<dbReference type="EMBL" id="MU004185">
    <property type="protein sequence ID" value="KAF2498380.1"/>
    <property type="molecule type" value="Genomic_DNA"/>
</dbReference>
<name>A0A6A6R385_9PEZI</name>
<evidence type="ECO:0000313" key="1">
    <source>
        <dbReference type="EMBL" id="KAF2498380.1"/>
    </source>
</evidence>
<proteinExistence type="predicted"/>
<protein>
    <submittedName>
        <fullName evidence="1">Uncharacterized protein</fullName>
    </submittedName>
</protein>
<evidence type="ECO:0000313" key="2">
    <source>
        <dbReference type="Proteomes" id="UP000799750"/>
    </source>
</evidence>
<keyword evidence="2" id="KW-1185">Reference proteome</keyword>
<feature type="non-terminal residue" evidence="1">
    <location>
        <position position="1"/>
    </location>
</feature>